<dbReference type="STRING" id="526226.Gbro_0336"/>
<evidence type="ECO:0000313" key="2">
    <source>
        <dbReference type="Proteomes" id="UP000001219"/>
    </source>
</evidence>
<proteinExistence type="predicted"/>
<dbReference type="Proteomes" id="UP000001219">
    <property type="component" value="Chromosome"/>
</dbReference>
<organism evidence="1 2">
    <name type="scientific">Gordonia bronchialis (strain ATCC 25592 / DSM 43247 / BCRC 13721 / JCM 3198 / KCTC 3076 / NBRC 16047 / NCTC 10667)</name>
    <name type="common">Rhodococcus bronchialis</name>
    <dbReference type="NCBI Taxonomy" id="526226"/>
    <lineage>
        <taxon>Bacteria</taxon>
        <taxon>Bacillati</taxon>
        <taxon>Actinomycetota</taxon>
        <taxon>Actinomycetes</taxon>
        <taxon>Mycobacteriales</taxon>
        <taxon>Gordoniaceae</taxon>
        <taxon>Gordonia</taxon>
    </lineage>
</organism>
<reference evidence="2" key="1">
    <citation type="submission" date="2009-10" db="EMBL/GenBank/DDBJ databases">
        <title>The complete chromosome of Gordonia bronchialis DSM 43247.</title>
        <authorList>
            <consortium name="US DOE Joint Genome Institute (JGI-PGF)"/>
            <person name="Lucas S."/>
            <person name="Copeland A."/>
            <person name="Lapidus A."/>
            <person name="Glavina del Rio T."/>
            <person name="Dalin E."/>
            <person name="Tice H."/>
            <person name="Bruce D."/>
            <person name="Goodwin L."/>
            <person name="Pitluck S."/>
            <person name="Kyrpides N."/>
            <person name="Mavromatis K."/>
            <person name="Ivanova N."/>
            <person name="Ovchinnikova G."/>
            <person name="Saunders E."/>
            <person name="Brettin T."/>
            <person name="Detter J.C."/>
            <person name="Han C."/>
            <person name="Larimer F."/>
            <person name="Land M."/>
            <person name="Hauser L."/>
            <person name="Markowitz V."/>
            <person name="Cheng J.-F."/>
            <person name="Hugenholtz P."/>
            <person name="Woyke T."/>
            <person name="Wu D."/>
            <person name="Jando M."/>
            <person name="Schneider S."/>
            <person name="Goeker M."/>
            <person name="Klenk H.-P."/>
            <person name="Eisen J.A."/>
        </authorList>
    </citation>
    <scope>NUCLEOTIDE SEQUENCE [LARGE SCALE GENOMIC DNA]</scope>
    <source>
        <strain evidence="2">ATCC 25592 / DSM 43247 / BCRC 13721 / JCM 3198 / KCTC 3076 / NBRC 16047 / NCTC 10667</strain>
    </source>
</reference>
<protein>
    <submittedName>
        <fullName evidence="1">Uncharacterized protein</fullName>
    </submittedName>
</protein>
<keyword evidence="2" id="KW-1185">Reference proteome</keyword>
<sequence>MPLWRMDKQREGVVGAIKVKGILGLPNTLET</sequence>
<evidence type="ECO:0000313" key="1">
    <source>
        <dbReference type="EMBL" id="ACY19673.1"/>
    </source>
</evidence>
<dbReference type="HOGENOM" id="CLU_3396729_0_0_11"/>
<gene>
    <name evidence="1" type="ordered locus">Gbro_0336</name>
</gene>
<dbReference type="KEGG" id="gbr:Gbro_0336"/>
<name>D0LCE9_GORB4</name>
<reference evidence="1 2" key="2">
    <citation type="journal article" date="2010" name="Stand. Genomic Sci.">
        <title>Complete genome sequence of Gordonia bronchialis type strain (3410).</title>
        <authorList>
            <person name="Ivanova N."/>
            <person name="Sikorski J."/>
            <person name="Jando M."/>
            <person name="Lapidus A."/>
            <person name="Nolan M."/>
            <person name="Lucas S."/>
            <person name="Del Rio T.G."/>
            <person name="Tice H."/>
            <person name="Copeland A."/>
            <person name="Cheng J.F."/>
            <person name="Chen F."/>
            <person name="Bruce D."/>
            <person name="Goodwin L."/>
            <person name="Pitluck S."/>
            <person name="Mavromatis K."/>
            <person name="Ovchinnikova G."/>
            <person name="Pati A."/>
            <person name="Chen A."/>
            <person name="Palaniappan K."/>
            <person name="Land M."/>
            <person name="Hauser L."/>
            <person name="Chang Y.J."/>
            <person name="Jeffries C.D."/>
            <person name="Chain P."/>
            <person name="Saunders E."/>
            <person name="Han C."/>
            <person name="Detter J.C."/>
            <person name="Brettin T."/>
            <person name="Rohde M."/>
            <person name="Goker M."/>
            <person name="Bristow J."/>
            <person name="Eisen J.A."/>
            <person name="Markowitz V."/>
            <person name="Hugenholtz P."/>
            <person name="Klenk H.P."/>
            <person name="Kyrpides N.C."/>
        </authorList>
    </citation>
    <scope>NUCLEOTIDE SEQUENCE [LARGE SCALE GENOMIC DNA]</scope>
    <source>
        <strain evidence="2">ATCC 25592 / DSM 43247 / BCRC 13721 / JCM 3198 / KCTC 3076 / NBRC 16047 / NCTC 10667</strain>
    </source>
</reference>
<dbReference type="AlphaFoldDB" id="D0LCE9"/>
<accession>D0LCE9</accession>
<dbReference type="EMBL" id="CP001802">
    <property type="protein sequence ID" value="ACY19673.1"/>
    <property type="molecule type" value="Genomic_DNA"/>
</dbReference>